<organism evidence="2 3">
    <name type="scientific">Candidatus Thiomargarita nelsonii</name>
    <dbReference type="NCBI Taxonomy" id="1003181"/>
    <lineage>
        <taxon>Bacteria</taxon>
        <taxon>Pseudomonadati</taxon>
        <taxon>Pseudomonadota</taxon>
        <taxon>Gammaproteobacteria</taxon>
        <taxon>Thiotrichales</taxon>
        <taxon>Thiotrichaceae</taxon>
        <taxon>Thiomargarita</taxon>
    </lineage>
</organism>
<dbReference type="InterPro" id="IPR013766">
    <property type="entry name" value="Thioredoxin_domain"/>
</dbReference>
<dbReference type="SUPFAM" id="SSF52833">
    <property type="entry name" value="Thioredoxin-like"/>
    <property type="match status" value="1"/>
</dbReference>
<name>A0A0A6PI09_9GAMM</name>
<dbReference type="InterPro" id="IPR000866">
    <property type="entry name" value="AhpC/TSA"/>
</dbReference>
<dbReference type="InterPro" id="IPR047262">
    <property type="entry name" value="PRX-like1"/>
</dbReference>
<dbReference type="EMBL" id="JSZA02000044">
    <property type="protein sequence ID" value="KHD08368.1"/>
    <property type="molecule type" value="Genomic_DNA"/>
</dbReference>
<protein>
    <submittedName>
        <fullName evidence="2">Alkyl hydroperoxide reductase</fullName>
    </submittedName>
</protein>
<evidence type="ECO:0000259" key="1">
    <source>
        <dbReference type="PROSITE" id="PS51352"/>
    </source>
</evidence>
<sequence length="185" mass="20346">MARTPSNMMPLGTIAPDFTLPNTVTGDTVTLSDLKSDIATVIMFICNHCPYVKHVQDELVKLGNDYQAKGVSFIAISANDVVNYPEDSPDKMKIVAQQLGYSFPYLYDETQEVAKAYQAACTPDFYIFDKDLKCAYRGQLDDARPKNNTPVTGKDIRAALDAILTGQPVNSAQKPSIGCNIKWKA</sequence>
<gene>
    <name evidence="2" type="ORF">PN36_13285</name>
</gene>
<reference evidence="2 3" key="1">
    <citation type="journal article" date="2016" name="Front. Microbiol.">
        <title>Single-Cell (Meta-)Genomics of a Dimorphic Candidatus Thiomargarita nelsonii Reveals Genomic Plasticity.</title>
        <authorList>
            <person name="Flood B.E."/>
            <person name="Fliss P."/>
            <person name="Jones D.S."/>
            <person name="Dick G.J."/>
            <person name="Jain S."/>
            <person name="Kaster A.K."/>
            <person name="Winkel M."/>
            <person name="Mussmann M."/>
            <person name="Bailey J."/>
        </authorList>
    </citation>
    <scope>NUCLEOTIDE SEQUENCE [LARGE SCALE GENOMIC DNA]</scope>
    <source>
        <strain evidence="2">Hydrate Ridge</strain>
    </source>
</reference>
<accession>A0A0A6PI09</accession>
<dbReference type="PROSITE" id="PS51352">
    <property type="entry name" value="THIOREDOXIN_2"/>
    <property type="match status" value="1"/>
</dbReference>
<proteinExistence type="predicted"/>
<evidence type="ECO:0000313" key="2">
    <source>
        <dbReference type="EMBL" id="KHD08368.1"/>
    </source>
</evidence>
<dbReference type="GO" id="GO:0016491">
    <property type="term" value="F:oxidoreductase activity"/>
    <property type="evidence" value="ECO:0007669"/>
    <property type="project" value="InterPro"/>
</dbReference>
<dbReference type="Gene3D" id="3.40.30.10">
    <property type="entry name" value="Glutaredoxin"/>
    <property type="match status" value="1"/>
</dbReference>
<keyword evidence="3" id="KW-1185">Reference proteome</keyword>
<dbReference type="CDD" id="cd02969">
    <property type="entry name" value="PRX_like1"/>
    <property type="match status" value="1"/>
</dbReference>
<evidence type="ECO:0000313" key="3">
    <source>
        <dbReference type="Proteomes" id="UP000030428"/>
    </source>
</evidence>
<dbReference type="InterPro" id="IPR036249">
    <property type="entry name" value="Thioredoxin-like_sf"/>
</dbReference>
<dbReference type="GO" id="GO:0016209">
    <property type="term" value="F:antioxidant activity"/>
    <property type="evidence" value="ECO:0007669"/>
    <property type="project" value="InterPro"/>
</dbReference>
<comment type="caution">
    <text evidence="2">The sequence shown here is derived from an EMBL/GenBank/DDBJ whole genome shotgun (WGS) entry which is preliminary data.</text>
</comment>
<dbReference type="PANTHER" id="PTHR43640:SF1">
    <property type="entry name" value="THIOREDOXIN-DEPENDENT PEROXIREDOXIN"/>
    <property type="match status" value="1"/>
</dbReference>
<feature type="domain" description="Thioredoxin" evidence="1">
    <location>
        <begin position="9"/>
        <end position="165"/>
    </location>
</feature>
<dbReference type="AlphaFoldDB" id="A0A0A6PI09"/>
<dbReference type="Pfam" id="PF00578">
    <property type="entry name" value="AhpC-TSA"/>
    <property type="match status" value="1"/>
</dbReference>
<dbReference type="Proteomes" id="UP000030428">
    <property type="component" value="Unassembled WGS sequence"/>
</dbReference>
<dbReference type="PANTHER" id="PTHR43640">
    <property type="entry name" value="OS07G0260300 PROTEIN"/>
    <property type="match status" value="1"/>
</dbReference>